<accession>A0A1D6N9G0</accession>
<dbReference type="ExpressionAtlas" id="A0A1D6N9G0">
    <property type="expression patterns" value="baseline and differential"/>
</dbReference>
<organism evidence="2">
    <name type="scientific">Zea mays</name>
    <name type="common">Maize</name>
    <dbReference type="NCBI Taxonomy" id="4577"/>
    <lineage>
        <taxon>Eukaryota</taxon>
        <taxon>Viridiplantae</taxon>
        <taxon>Streptophyta</taxon>
        <taxon>Embryophyta</taxon>
        <taxon>Tracheophyta</taxon>
        <taxon>Spermatophyta</taxon>
        <taxon>Magnoliopsida</taxon>
        <taxon>Liliopsida</taxon>
        <taxon>Poales</taxon>
        <taxon>Poaceae</taxon>
        <taxon>PACMAD clade</taxon>
        <taxon>Panicoideae</taxon>
        <taxon>Andropogonodae</taxon>
        <taxon>Andropogoneae</taxon>
        <taxon>Tripsacinae</taxon>
        <taxon>Zea</taxon>
    </lineage>
</organism>
<dbReference type="EMBL" id="CM007649">
    <property type="protein sequence ID" value="ONM37180.1"/>
    <property type="molecule type" value="Genomic_DNA"/>
</dbReference>
<dbReference type="AlphaFoldDB" id="A0A1D6N9G0"/>
<proteinExistence type="predicted"/>
<feature type="region of interest" description="Disordered" evidence="1">
    <location>
        <begin position="49"/>
        <end position="85"/>
    </location>
</feature>
<name>A0A1D6N9G0_MAIZE</name>
<evidence type="ECO:0000256" key="1">
    <source>
        <dbReference type="SAM" id="MobiDB-lite"/>
    </source>
</evidence>
<gene>
    <name evidence="2" type="ORF">ZEAMMB73_Zm00001d043187</name>
</gene>
<protein>
    <submittedName>
        <fullName evidence="2">Uncharacterized protein</fullName>
    </submittedName>
</protein>
<evidence type="ECO:0000313" key="2">
    <source>
        <dbReference type="EMBL" id="ONM37180.1"/>
    </source>
</evidence>
<sequence>MDGSQDAWKHGYGWGPAAIQTDPWDNCQYSYQVPDSQGTYGHWTHWRRRNNDLGRRNTRNRGDPISSKPMKSKYQTDEHSGANNGWRNCRVKNDMYYYSYEQADYTKQSLAM</sequence>
<reference evidence="2" key="1">
    <citation type="submission" date="2015-12" db="EMBL/GenBank/DDBJ databases">
        <title>Update maize B73 reference genome by single molecule sequencing technologies.</title>
        <authorList>
            <consortium name="Maize Genome Sequencing Project"/>
            <person name="Ware D."/>
        </authorList>
    </citation>
    <scope>NUCLEOTIDE SEQUENCE [LARGE SCALE GENOMIC DNA]</scope>
    <source>
        <tissue evidence="2">Seedling</tissue>
    </source>
</reference>